<keyword evidence="1" id="KW-0472">Membrane</keyword>
<dbReference type="EMBL" id="JACCEW010000001">
    <property type="protein sequence ID" value="NYT35798.1"/>
    <property type="molecule type" value="Genomic_DNA"/>
</dbReference>
<organism evidence="3 4">
    <name type="scientific">Allopusillimonas soli</name>
    <dbReference type="NCBI Taxonomy" id="659016"/>
    <lineage>
        <taxon>Bacteria</taxon>
        <taxon>Pseudomonadati</taxon>
        <taxon>Pseudomonadota</taxon>
        <taxon>Betaproteobacteria</taxon>
        <taxon>Burkholderiales</taxon>
        <taxon>Alcaligenaceae</taxon>
        <taxon>Allopusillimonas</taxon>
    </lineage>
</organism>
<keyword evidence="1" id="KW-0812">Transmembrane</keyword>
<feature type="transmembrane region" description="Helical" evidence="1">
    <location>
        <begin position="67"/>
        <end position="87"/>
    </location>
</feature>
<feature type="domain" description="Cytochrome c assembly protein" evidence="2">
    <location>
        <begin position="64"/>
        <end position="276"/>
    </location>
</feature>
<dbReference type="RefSeq" id="WP_129967749.1">
    <property type="nucleotide sequence ID" value="NZ_JACCEW010000001.1"/>
</dbReference>
<feature type="transmembrane region" description="Helical" evidence="1">
    <location>
        <begin position="6"/>
        <end position="23"/>
    </location>
</feature>
<feature type="transmembrane region" description="Helical" evidence="1">
    <location>
        <begin position="256"/>
        <end position="275"/>
    </location>
</feature>
<feature type="transmembrane region" description="Helical" evidence="1">
    <location>
        <begin position="43"/>
        <end position="61"/>
    </location>
</feature>
<accession>A0A853F7K4</accession>
<dbReference type="PANTHER" id="PTHR38034">
    <property type="entry name" value="INNER MEMBRANE PROTEIN YPJD"/>
    <property type="match status" value="1"/>
</dbReference>
<gene>
    <name evidence="3" type="primary">ccsA</name>
    <name evidence="3" type="ORF">H0A68_02855</name>
</gene>
<protein>
    <submittedName>
        <fullName evidence="3">Cytochrome c biogenesis protein CcsA</fullName>
    </submittedName>
</protein>
<sequence>MSAGIVFHLLAALSYGVLAIALWRPLAKTQEGRQIRAGTVRRVCLGGAIVLHGVALSQAITPNHSLFLGWMLALSAAVWLGLIVFWLESLVMRIDGLLLILLPAATLTTLLAAVFPGGHLVDHAHNELLRIHLLIALMAYGLITVAALQAMLMAALDRQLHRPVEAQTNRGLMSRALDSMPPLLIQEVLLFRLIWIGFAILTLTIITGAAVSMKLTGSFMPMDHKTAFTLLSWITFGVLLAGRYTRGWRGPVALRWTLVGFAFLLLSYTGSRFVLDVILHRG</sequence>
<name>A0A853F7K4_9BURK</name>
<dbReference type="Pfam" id="PF01578">
    <property type="entry name" value="Cytochrom_C_asm"/>
    <property type="match status" value="1"/>
</dbReference>
<dbReference type="OrthoDB" id="9780793at2"/>
<feature type="transmembrane region" description="Helical" evidence="1">
    <location>
        <begin position="226"/>
        <end position="244"/>
    </location>
</feature>
<dbReference type="AlphaFoldDB" id="A0A853F7K4"/>
<dbReference type="InterPro" id="IPR002541">
    <property type="entry name" value="Cyt_c_assembly"/>
</dbReference>
<dbReference type="GO" id="GO:0020037">
    <property type="term" value="F:heme binding"/>
    <property type="evidence" value="ECO:0007669"/>
    <property type="project" value="InterPro"/>
</dbReference>
<proteinExistence type="predicted"/>
<dbReference type="PANTHER" id="PTHR38034:SF1">
    <property type="entry name" value="INNER MEMBRANE PROTEIN YPJD"/>
    <property type="match status" value="1"/>
</dbReference>
<dbReference type="Proteomes" id="UP000580517">
    <property type="component" value="Unassembled WGS sequence"/>
</dbReference>
<evidence type="ECO:0000313" key="4">
    <source>
        <dbReference type="Proteomes" id="UP000580517"/>
    </source>
</evidence>
<evidence type="ECO:0000256" key="1">
    <source>
        <dbReference type="SAM" id="Phobius"/>
    </source>
</evidence>
<feature type="transmembrane region" description="Helical" evidence="1">
    <location>
        <begin position="189"/>
        <end position="211"/>
    </location>
</feature>
<dbReference type="GO" id="GO:0017004">
    <property type="term" value="P:cytochrome complex assembly"/>
    <property type="evidence" value="ECO:0007669"/>
    <property type="project" value="InterPro"/>
</dbReference>
<keyword evidence="1" id="KW-1133">Transmembrane helix</keyword>
<feature type="transmembrane region" description="Helical" evidence="1">
    <location>
        <begin position="131"/>
        <end position="152"/>
    </location>
</feature>
<dbReference type="InterPro" id="IPR052372">
    <property type="entry name" value="YpjD/HemX"/>
</dbReference>
<keyword evidence="4" id="KW-1185">Reference proteome</keyword>
<feature type="transmembrane region" description="Helical" evidence="1">
    <location>
        <begin position="99"/>
        <end position="119"/>
    </location>
</feature>
<evidence type="ECO:0000259" key="2">
    <source>
        <dbReference type="Pfam" id="PF01578"/>
    </source>
</evidence>
<comment type="caution">
    <text evidence="3">The sequence shown here is derived from an EMBL/GenBank/DDBJ whole genome shotgun (WGS) entry which is preliminary data.</text>
</comment>
<evidence type="ECO:0000313" key="3">
    <source>
        <dbReference type="EMBL" id="NYT35798.1"/>
    </source>
</evidence>
<reference evidence="3 4" key="1">
    <citation type="submission" date="2020-07" db="EMBL/GenBank/DDBJ databases">
        <title>Taxonomic revisions and descriptions of new bacterial species based on genomic comparisons in the high-G+C-content subgroup of the family Alcaligenaceae.</title>
        <authorList>
            <person name="Szabo A."/>
            <person name="Felfoldi T."/>
        </authorList>
    </citation>
    <scope>NUCLEOTIDE SEQUENCE [LARGE SCALE GENOMIC DNA]</scope>
    <source>
        <strain evidence="3 4">DSM 25264</strain>
    </source>
</reference>